<accession>A0ABW1G5A3</accession>
<dbReference type="NCBIfam" id="NF006091">
    <property type="entry name" value="PRK08243.1"/>
    <property type="match status" value="1"/>
</dbReference>
<feature type="domain" description="FAD-binding" evidence="4">
    <location>
        <begin position="9"/>
        <end position="350"/>
    </location>
</feature>
<dbReference type="RefSeq" id="WP_380585054.1">
    <property type="nucleotide sequence ID" value="NZ_JBHSQJ010000079.1"/>
</dbReference>
<dbReference type="SUPFAM" id="SSF51905">
    <property type="entry name" value="FAD/NAD(P)-binding domain"/>
    <property type="match status" value="1"/>
</dbReference>
<dbReference type="PANTHER" id="PTHR43004:SF3">
    <property type="entry name" value="P-HYDROXYBENZOATE HYDROXYLASE"/>
    <property type="match status" value="1"/>
</dbReference>
<keyword evidence="5" id="KW-0560">Oxidoreductase</keyword>
<dbReference type="Proteomes" id="UP001596174">
    <property type="component" value="Unassembled WGS sequence"/>
</dbReference>
<protein>
    <submittedName>
        <fullName evidence="5">4-hydroxybenzoate 3-monooxygenase</fullName>
        <ecNumber evidence="5">1.14.13.2</ecNumber>
    </submittedName>
</protein>
<proteinExistence type="predicted"/>
<name>A0ABW1G5A3_9ACTN</name>
<dbReference type="Pfam" id="PF01494">
    <property type="entry name" value="FAD_binding_3"/>
    <property type="match status" value="1"/>
</dbReference>
<keyword evidence="3" id="KW-0812">Transmembrane</keyword>
<evidence type="ECO:0000256" key="2">
    <source>
        <dbReference type="ARBA" id="ARBA00022827"/>
    </source>
</evidence>
<keyword evidence="2" id="KW-0274">FAD</keyword>
<organism evidence="5 6">
    <name type="scientific">Streptacidiphilus monticola</name>
    <dbReference type="NCBI Taxonomy" id="2161674"/>
    <lineage>
        <taxon>Bacteria</taxon>
        <taxon>Bacillati</taxon>
        <taxon>Actinomycetota</taxon>
        <taxon>Actinomycetes</taxon>
        <taxon>Kitasatosporales</taxon>
        <taxon>Streptomycetaceae</taxon>
        <taxon>Streptacidiphilus</taxon>
    </lineage>
</organism>
<dbReference type="EMBL" id="JBHSQJ010000079">
    <property type="protein sequence ID" value="MFC5909342.1"/>
    <property type="molecule type" value="Genomic_DNA"/>
</dbReference>
<reference evidence="6" key="1">
    <citation type="journal article" date="2019" name="Int. J. Syst. Evol. Microbiol.">
        <title>The Global Catalogue of Microorganisms (GCM) 10K type strain sequencing project: providing services to taxonomists for standard genome sequencing and annotation.</title>
        <authorList>
            <consortium name="The Broad Institute Genomics Platform"/>
            <consortium name="The Broad Institute Genome Sequencing Center for Infectious Disease"/>
            <person name="Wu L."/>
            <person name="Ma J."/>
        </authorList>
    </citation>
    <scope>NUCLEOTIDE SEQUENCE [LARGE SCALE GENOMIC DNA]</scope>
    <source>
        <strain evidence="6">JCM 4816</strain>
    </source>
</reference>
<sequence>MTKHAHGEDVPVLIIGAGPAGLVLGNLLLAAGVDCAILEQRGRAHVEQRARAGFLAANTVRVLAENGLDAGLSARGKEHDTCAFRYPGGQFELCYRKLGRAEVHTVYPQQHLVADLVAEFLARGGDLRFDTEVTAVTGLDGDRPEVATRDAGGVTRRWTSRYVAGCDGRHGASRRALPPGAVRRHRRDHDVSWLALLVQAPPSMEAVGYAVHERGFAGHMARTAEVTRYYLQCPRGTDPMSWSEDRIWAELHQRMQAETFGPLREGPVLERAVVQMESDVLSPIQFGSLFLAGDAAGLISPSAAKGANLAVMEAEILARALVLAVHTGDSAALARYSADCLPRVWRAQEFSHWMINLLHGPTGTGEEADFLRGLQLARLESLRSSRSHQDHFAENYVGI</sequence>
<keyword evidence="1" id="KW-0285">Flavoprotein</keyword>
<dbReference type="PANTHER" id="PTHR43004">
    <property type="entry name" value="TRK SYSTEM POTASSIUM UPTAKE PROTEIN"/>
    <property type="match status" value="1"/>
</dbReference>
<evidence type="ECO:0000256" key="3">
    <source>
        <dbReference type="SAM" id="Phobius"/>
    </source>
</evidence>
<keyword evidence="3" id="KW-1133">Transmembrane helix</keyword>
<dbReference type="InterPro" id="IPR050641">
    <property type="entry name" value="RIFMO-like"/>
</dbReference>
<evidence type="ECO:0000256" key="1">
    <source>
        <dbReference type="ARBA" id="ARBA00022630"/>
    </source>
</evidence>
<dbReference type="InterPro" id="IPR002938">
    <property type="entry name" value="FAD-bd"/>
</dbReference>
<feature type="transmembrane region" description="Helical" evidence="3">
    <location>
        <begin position="12"/>
        <end position="33"/>
    </location>
</feature>
<dbReference type="EC" id="1.14.13.2" evidence="5"/>
<evidence type="ECO:0000259" key="4">
    <source>
        <dbReference type="Pfam" id="PF01494"/>
    </source>
</evidence>
<comment type="caution">
    <text evidence="5">The sequence shown here is derived from an EMBL/GenBank/DDBJ whole genome shotgun (WGS) entry which is preliminary data.</text>
</comment>
<evidence type="ECO:0000313" key="6">
    <source>
        <dbReference type="Proteomes" id="UP001596174"/>
    </source>
</evidence>
<dbReference type="GO" id="GO:0018659">
    <property type="term" value="F:4-hydroxybenzoate 3-monooxygenase activity"/>
    <property type="evidence" value="ECO:0007669"/>
    <property type="project" value="UniProtKB-EC"/>
</dbReference>
<dbReference type="Gene3D" id="3.50.50.60">
    <property type="entry name" value="FAD/NAD(P)-binding domain"/>
    <property type="match status" value="1"/>
</dbReference>
<dbReference type="PRINTS" id="PR00420">
    <property type="entry name" value="RNGMNOXGNASE"/>
</dbReference>
<keyword evidence="6" id="KW-1185">Reference proteome</keyword>
<evidence type="ECO:0000313" key="5">
    <source>
        <dbReference type="EMBL" id="MFC5909342.1"/>
    </source>
</evidence>
<keyword evidence="3" id="KW-0472">Membrane</keyword>
<dbReference type="InterPro" id="IPR036188">
    <property type="entry name" value="FAD/NAD-bd_sf"/>
</dbReference>
<dbReference type="Gene3D" id="3.30.9.10">
    <property type="entry name" value="D-Amino Acid Oxidase, subunit A, domain 2"/>
    <property type="match status" value="1"/>
</dbReference>
<dbReference type="SUPFAM" id="SSF54373">
    <property type="entry name" value="FAD-linked reductases, C-terminal domain"/>
    <property type="match status" value="1"/>
</dbReference>
<gene>
    <name evidence="5" type="ORF">ACFP3V_19245</name>
</gene>